<sequence>MAALSRGTSFRRQGSSGMCWAENWTFTDQGMFSGRKVADVSSCEKKDGSIKFSRSNSANATSSGSRKAHFSVIKWLKGKLRKSKS</sequence>
<accession>A0ACC2DAX5</accession>
<gene>
    <name evidence="1" type="ORF">O6H91_07G133900</name>
</gene>
<reference evidence="2" key="1">
    <citation type="journal article" date="2024" name="Proc. Natl. Acad. Sci. U.S.A.">
        <title>Extraordinary preservation of gene collinearity over three hundred million years revealed in homosporous lycophytes.</title>
        <authorList>
            <person name="Li C."/>
            <person name="Wickell D."/>
            <person name="Kuo L.Y."/>
            <person name="Chen X."/>
            <person name="Nie B."/>
            <person name="Liao X."/>
            <person name="Peng D."/>
            <person name="Ji J."/>
            <person name="Jenkins J."/>
            <person name="Williams M."/>
            <person name="Shu S."/>
            <person name="Plott C."/>
            <person name="Barry K."/>
            <person name="Rajasekar S."/>
            <person name="Grimwood J."/>
            <person name="Han X."/>
            <person name="Sun S."/>
            <person name="Hou Z."/>
            <person name="He W."/>
            <person name="Dai G."/>
            <person name="Sun C."/>
            <person name="Schmutz J."/>
            <person name="Leebens-Mack J.H."/>
            <person name="Li F.W."/>
            <person name="Wang L."/>
        </authorList>
    </citation>
    <scope>NUCLEOTIDE SEQUENCE [LARGE SCALE GENOMIC DNA]</scope>
    <source>
        <strain evidence="2">cv. PW_Plant_1</strain>
    </source>
</reference>
<evidence type="ECO:0000313" key="2">
    <source>
        <dbReference type="Proteomes" id="UP001162992"/>
    </source>
</evidence>
<dbReference type="Proteomes" id="UP001162992">
    <property type="component" value="Chromosome 7"/>
</dbReference>
<name>A0ACC2DAX5_DIPCM</name>
<proteinExistence type="predicted"/>
<evidence type="ECO:0000313" key="1">
    <source>
        <dbReference type="EMBL" id="KAJ7551102.1"/>
    </source>
</evidence>
<organism evidence="1 2">
    <name type="scientific">Diphasiastrum complanatum</name>
    <name type="common">Issler's clubmoss</name>
    <name type="synonym">Lycopodium complanatum</name>
    <dbReference type="NCBI Taxonomy" id="34168"/>
    <lineage>
        <taxon>Eukaryota</taxon>
        <taxon>Viridiplantae</taxon>
        <taxon>Streptophyta</taxon>
        <taxon>Embryophyta</taxon>
        <taxon>Tracheophyta</taxon>
        <taxon>Lycopodiopsida</taxon>
        <taxon>Lycopodiales</taxon>
        <taxon>Lycopodiaceae</taxon>
        <taxon>Lycopodioideae</taxon>
        <taxon>Diphasiastrum</taxon>
    </lineage>
</organism>
<keyword evidence="2" id="KW-1185">Reference proteome</keyword>
<comment type="caution">
    <text evidence="1">The sequence shown here is derived from an EMBL/GenBank/DDBJ whole genome shotgun (WGS) entry which is preliminary data.</text>
</comment>
<protein>
    <submittedName>
        <fullName evidence="1">Uncharacterized protein</fullName>
    </submittedName>
</protein>
<dbReference type="EMBL" id="CM055098">
    <property type="protein sequence ID" value="KAJ7551102.1"/>
    <property type="molecule type" value="Genomic_DNA"/>
</dbReference>